<dbReference type="Proteomes" id="UP000247681">
    <property type="component" value="Unassembled WGS sequence"/>
</dbReference>
<evidence type="ECO:0000313" key="2">
    <source>
        <dbReference type="EMBL" id="PXY44705.1"/>
    </source>
</evidence>
<gene>
    <name evidence="2" type="ORF">DMB68_14715</name>
</gene>
<sequence>MKKKLLLLLLTSFVIACSSDSESDDSQNPSSSSRIKKIEEIQNGVVIKTTDYEYNSSGNISKITVKDQAKFYQSTYNYDSANKMISWNLKEYYISSPSDVIEQLNSLEYTNGLITNICIDRKEKESGYVTNSIDRISHTYSNSGLTSIKHYIPITGDEDAVCSDVSDVSNEELFEYSNGNLIRYEAPGMGFFDEYYKIEHDEGNNYLSGIKPDAFRYIYGSQVSVNNLKKINVYDAYSDKLTATVQFENTYDKNKNIIKAVEKYYYAGTTTPSNTTTMNYYYY</sequence>
<evidence type="ECO:0000313" key="3">
    <source>
        <dbReference type="Proteomes" id="UP000247681"/>
    </source>
</evidence>
<dbReference type="OrthoDB" id="1337484at2"/>
<name>A0A2V4C0M8_9FLAO</name>
<organism evidence="2 3">
    <name type="scientific">Flavobacterium hydrophilum</name>
    <dbReference type="NCBI Taxonomy" id="2211445"/>
    <lineage>
        <taxon>Bacteria</taxon>
        <taxon>Pseudomonadati</taxon>
        <taxon>Bacteroidota</taxon>
        <taxon>Flavobacteriia</taxon>
        <taxon>Flavobacteriales</taxon>
        <taxon>Flavobacteriaceae</taxon>
        <taxon>Flavobacterium</taxon>
    </lineage>
</organism>
<keyword evidence="3" id="KW-1185">Reference proteome</keyword>
<evidence type="ECO:0008006" key="4">
    <source>
        <dbReference type="Google" id="ProtNLM"/>
    </source>
</evidence>
<comment type="caution">
    <text evidence="2">The sequence shown here is derived from an EMBL/GenBank/DDBJ whole genome shotgun (WGS) entry which is preliminary data.</text>
</comment>
<evidence type="ECO:0000256" key="1">
    <source>
        <dbReference type="SAM" id="SignalP"/>
    </source>
</evidence>
<accession>A0A2V4C0M8</accession>
<dbReference type="EMBL" id="QJHL01000003">
    <property type="protein sequence ID" value="PXY44705.1"/>
    <property type="molecule type" value="Genomic_DNA"/>
</dbReference>
<protein>
    <recommendedName>
        <fullName evidence="4">DUF4595 domain-containing protein</fullName>
    </recommendedName>
</protein>
<feature type="signal peptide" evidence="1">
    <location>
        <begin position="1"/>
        <end position="23"/>
    </location>
</feature>
<dbReference type="PROSITE" id="PS51257">
    <property type="entry name" value="PROKAR_LIPOPROTEIN"/>
    <property type="match status" value="1"/>
</dbReference>
<dbReference type="RefSeq" id="WP_110347423.1">
    <property type="nucleotide sequence ID" value="NZ_QJHL01000003.1"/>
</dbReference>
<proteinExistence type="predicted"/>
<keyword evidence="1" id="KW-0732">Signal</keyword>
<reference evidence="2 3" key="1">
    <citation type="submission" date="2018-05" db="EMBL/GenBank/DDBJ databases">
        <title>Flavobacterium sp. strain IMCC34758, incomplete genome.</title>
        <authorList>
            <person name="Joung Y."/>
        </authorList>
    </citation>
    <scope>NUCLEOTIDE SEQUENCE [LARGE SCALE GENOMIC DNA]</scope>
    <source>
        <strain evidence="2 3">IMCC34758</strain>
    </source>
</reference>
<dbReference type="AlphaFoldDB" id="A0A2V4C0M8"/>
<feature type="chain" id="PRO_5015881240" description="DUF4595 domain-containing protein" evidence="1">
    <location>
        <begin position="24"/>
        <end position="283"/>
    </location>
</feature>